<organism evidence="2 3">
    <name type="scientific">Lates japonicus</name>
    <name type="common">Japanese lates</name>
    <dbReference type="NCBI Taxonomy" id="270547"/>
    <lineage>
        <taxon>Eukaryota</taxon>
        <taxon>Metazoa</taxon>
        <taxon>Chordata</taxon>
        <taxon>Craniata</taxon>
        <taxon>Vertebrata</taxon>
        <taxon>Euteleostomi</taxon>
        <taxon>Actinopterygii</taxon>
        <taxon>Neopterygii</taxon>
        <taxon>Teleostei</taxon>
        <taxon>Neoteleostei</taxon>
        <taxon>Acanthomorphata</taxon>
        <taxon>Carangaria</taxon>
        <taxon>Carangaria incertae sedis</taxon>
        <taxon>Centropomidae</taxon>
        <taxon>Lates</taxon>
    </lineage>
</organism>
<accession>A0AAD3N993</accession>
<keyword evidence="3" id="KW-1185">Reference proteome</keyword>
<comment type="caution">
    <text evidence="2">The sequence shown here is derived from an EMBL/GenBank/DDBJ whole genome shotgun (WGS) entry which is preliminary data.</text>
</comment>
<gene>
    <name evidence="2" type="ORF">AKAME5_002023600</name>
</gene>
<protein>
    <submittedName>
        <fullName evidence="2">Disabled homolog 2-interacting protein-like isoform X1</fullName>
    </submittedName>
</protein>
<dbReference type="AlphaFoldDB" id="A0AAD3N993"/>
<sequence>MSPVGLPVAAARRTEPHTPGFGGYNLGRELSICTLLTRASTSCVPMEARSSPRILRRRVVALANRGWLIVSSPEPQRVVPPLTTQCPPSPLYL</sequence>
<name>A0AAD3N993_LATJO</name>
<dbReference type="Proteomes" id="UP001279410">
    <property type="component" value="Unassembled WGS sequence"/>
</dbReference>
<evidence type="ECO:0000313" key="2">
    <source>
        <dbReference type="EMBL" id="GLD68923.1"/>
    </source>
</evidence>
<feature type="region of interest" description="Disordered" evidence="1">
    <location>
        <begin position="1"/>
        <end position="22"/>
    </location>
</feature>
<evidence type="ECO:0000256" key="1">
    <source>
        <dbReference type="SAM" id="MobiDB-lite"/>
    </source>
</evidence>
<dbReference type="EMBL" id="BRZM01000158">
    <property type="protein sequence ID" value="GLD68923.1"/>
    <property type="molecule type" value="Genomic_DNA"/>
</dbReference>
<proteinExistence type="predicted"/>
<evidence type="ECO:0000313" key="3">
    <source>
        <dbReference type="Proteomes" id="UP001279410"/>
    </source>
</evidence>
<reference evidence="2" key="1">
    <citation type="submission" date="2022-08" db="EMBL/GenBank/DDBJ databases">
        <title>Genome sequencing of akame (Lates japonicus).</title>
        <authorList>
            <person name="Hashiguchi Y."/>
            <person name="Takahashi H."/>
        </authorList>
    </citation>
    <scope>NUCLEOTIDE SEQUENCE</scope>
    <source>
        <strain evidence="2">Kochi</strain>
    </source>
</reference>